<dbReference type="RefSeq" id="WP_250828879.1">
    <property type="nucleotide sequence ID" value="NZ_JAMOIL010000045.1"/>
</dbReference>
<accession>A0A9X2DB43</accession>
<organism evidence="2 3">
    <name type="scientific">Nocardioides bruguierae</name>
    <dbReference type="NCBI Taxonomy" id="2945102"/>
    <lineage>
        <taxon>Bacteria</taxon>
        <taxon>Bacillati</taxon>
        <taxon>Actinomycetota</taxon>
        <taxon>Actinomycetes</taxon>
        <taxon>Propionibacteriales</taxon>
        <taxon>Nocardioidaceae</taxon>
        <taxon>Nocardioides</taxon>
    </lineage>
</organism>
<proteinExistence type="predicted"/>
<reference evidence="2" key="1">
    <citation type="submission" date="2022-05" db="EMBL/GenBank/DDBJ databases">
        <authorList>
            <person name="Tuo L."/>
        </authorList>
    </citation>
    <scope>NUCLEOTIDE SEQUENCE</scope>
    <source>
        <strain evidence="2">BSK12Z-4</strain>
    </source>
</reference>
<evidence type="ECO:0000313" key="3">
    <source>
        <dbReference type="Proteomes" id="UP001139485"/>
    </source>
</evidence>
<feature type="compositionally biased region" description="Basic and acidic residues" evidence="1">
    <location>
        <begin position="68"/>
        <end position="78"/>
    </location>
</feature>
<dbReference type="EMBL" id="JAMOIL010000045">
    <property type="protein sequence ID" value="MCM0622710.1"/>
    <property type="molecule type" value="Genomic_DNA"/>
</dbReference>
<protein>
    <submittedName>
        <fullName evidence="2">Uncharacterized protein</fullName>
    </submittedName>
</protein>
<dbReference type="Proteomes" id="UP001139485">
    <property type="component" value="Unassembled WGS sequence"/>
</dbReference>
<feature type="region of interest" description="Disordered" evidence="1">
    <location>
        <begin position="37"/>
        <end position="112"/>
    </location>
</feature>
<comment type="caution">
    <text evidence="2">The sequence shown here is derived from an EMBL/GenBank/DDBJ whole genome shotgun (WGS) entry which is preliminary data.</text>
</comment>
<evidence type="ECO:0000256" key="1">
    <source>
        <dbReference type="SAM" id="MobiDB-lite"/>
    </source>
</evidence>
<keyword evidence="3" id="KW-1185">Reference proteome</keyword>
<evidence type="ECO:0000313" key="2">
    <source>
        <dbReference type="EMBL" id="MCM0622710.1"/>
    </source>
</evidence>
<gene>
    <name evidence="2" type="ORF">M8330_20680</name>
</gene>
<feature type="region of interest" description="Disordered" evidence="1">
    <location>
        <begin position="205"/>
        <end position="225"/>
    </location>
</feature>
<feature type="compositionally biased region" description="Low complexity" evidence="1">
    <location>
        <begin position="98"/>
        <end position="112"/>
    </location>
</feature>
<name>A0A9X2DB43_9ACTN</name>
<feature type="region of interest" description="Disordered" evidence="1">
    <location>
        <begin position="1"/>
        <end position="22"/>
    </location>
</feature>
<sequence>MSPTTQPQHPTMRHPLTGRPLQAVGVLPNGRVVWPILGGDDTVPPVERPDGVSEEEWNALGDPGRAALNREREARQTAERALAASRARPTPPKPTADGQQATPQGGQQPSGTSELDIDAIVRQAVAAAVKPFEDRESEREVQAKADAVRTAVLDAAKNRLHDASDALAHVDMTAVIDDKGVADSAKVATALDDLVAKKPHLAKPAVRQAPSGIGGGAPANQTEGEKVAAALARMQTSLNLRPAATSGN</sequence>
<dbReference type="AlphaFoldDB" id="A0A9X2DB43"/>